<organism evidence="3 4">
    <name type="scientific">Mesonia ostreae</name>
    <dbReference type="NCBI Taxonomy" id="861110"/>
    <lineage>
        <taxon>Bacteria</taxon>
        <taxon>Pseudomonadati</taxon>
        <taxon>Bacteroidota</taxon>
        <taxon>Flavobacteriia</taxon>
        <taxon>Flavobacteriales</taxon>
        <taxon>Flavobacteriaceae</taxon>
        <taxon>Mesonia</taxon>
    </lineage>
</organism>
<feature type="domain" description="Glycosyltransferase subfamily 4-like N-terminal" evidence="2">
    <location>
        <begin position="16"/>
        <end position="168"/>
    </location>
</feature>
<dbReference type="PANTHER" id="PTHR12526">
    <property type="entry name" value="GLYCOSYLTRANSFERASE"/>
    <property type="match status" value="1"/>
</dbReference>
<evidence type="ECO:0000259" key="2">
    <source>
        <dbReference type="Pfam" id="PF13439"/>
    </source>
</evidence>
<comment type="caution">
    <text evidence="3">The sequence shown here is derived from an EMBL/GenBank/DDBJ whole genome shotgun (WGS) entry which is preliminary data.</text>
</comment>
<evidence type="ECO:0000313" key="4">
    <source>
        <dbReference type="Proteomes" id="UP001182991"/>
    </source>
</evidence>
<keyword evidence="4" id="KW-1185">Reference proteome</keyword>
<keyword evidence="3" id="KW-0328">Glycosyltransferase</keyword>
<dbReference type="PANTHER" id="PTHR12526:SF630">
    <property type="entry name" value="GLYCOSYLTRANSFERASE"/>
    <property type="match status" value="1"/>
</dbReference>
<evidence type="ECO:0000313" key="3">
    <source>
        <dbReference type="EMBL" id="MDT0294062.1"/>
    </source>
</evidence>
<sequence>MDSKNKILIVAPCLAMGGMERASVNTAQAFNEKGVEVIFISLFKKTHFFKLDNGIQLEEPVGFNSNKLSLLKSIRWIKRLLSDHKPCRVLVFSKFYGAITALAMIGNKTPLYISERSSPLFVWRQPMNLINSTAFKLRPPKGIIAQTSIAAQYQKKYFKKSQVQVIPNILREVSIYPEIERKKVILAVGRLGDYLKGFDLLIESFALLKDKNWELHIAGGDENGQEVKTLASKLGVIHRIKFLGKVKDIDKIYAYASIFVIPSRSEGFPNALAEAMAAGCLCIAFDFIAGPRDMINSGENGIIVEDRNVKALAEAIDLLILQPEKRQILSNNAKEIRKHLNRNIIADKILSFLNMDL</sequence>
<dbReference type="InterPro" id="IPR028098">
    <property type="entry name" value="Glyco_trans_4-like_N"/>
</dbReference>
<keyword evidence="3" id="KW-0808">Transferase</keyword>
<dbReference type="InterPro" id="IPR001296">
    <property type="entry name" value="Glyco_trans_1"/>
</dbReference>
<proteinExistence type="predicted"/>
<dbReference type="EMBL" id="JAVRBG010000004">
    <property type="protein sequence ID" value="MDT0294062.1"/>
    <property type="molecule type" value="Genomic_DNA"/>
</dbReference>
<dbReference type="RefSeq" id="WP_311401014.1">
    <property type="nucleotide sequence ID" value="NZ_JAVRBG010000004.1"/>
</dbReference>
<dbReference type="SUPFAM" id="SSF53756">
    <property type="entry name" value="UDP-Glycosyltransferase/glycogen phosphorylase"/>
    <property type="match status" value="1"/>
</dbReference>
<dbReference type="Gene3D" id="3.40.50.2000">
    <property type="entry name" value="Glycogen Phosphorylase B"/>
    <property type="match status" value="2"/>
</dbReference>
<dbReference type="GO" id="GO:0016757">
    <property type="term" value="F:glycosyltransferase activity"/>
    <property type="evidence" value="ECO:0007669"/>
    <property type="project" value="UniProtKB-KW"/>
</dbReference>
<dbReference type="Pfam" id="PF00534">
    <property type="entry name" value="Glycos_transf_1"/>
    <property type="match status" value="1"/>
</dbReference>
<feature type="domain" description="Glycosyl transferase family 1" evidence="1">
    <location>
        <begin position="178"/>
        <end position="335"/>
    </location>
</feature>
<dbReference type="Pfam" id="PF13439">
    <property type="entry name" value="Glyco_transf_4"/>
    <property type="match status" value="1"/>
</dbReference>
<protein>
    <submittedName>
        <fullName evidence="3">Glycosyltransferase</fullName>
        <ecNumber evidence="3">2.4.-.-</ecNumber>
    </submittedName>
</protein>
<dbReference type="EC" id="2.4.-.-" evidence="3"/>
<evidence type="ECO:0000259" key="1">
    <source>
        <dbReference type="Pfam" id="PF00534"/>
    </source>
</evidence>
<dbReference type="Proteomes" id="UP001182991">
    <property type="component" value="Unassembled WGS sequence"/>
</dbReference>
<accession>A0ABU2KH72</accession>
<reference evidence="4" key="1">
    <citation type="submission" date="2023-07" db="EMBL/GenBank/DDBJ databases">
        <title>Isolating and identifying novel microbial strains from the Mariana Trench.</title>
        <authorList>
            <person name="Fu H."/>
        </authorList>
    </citation>
    <scope>NUCLEOTIDE SEQUENCE [LARGE SCALE GENOMIC DNA]</scope>
    <source>
        <strain evidence="4">T-y2</strain>
    </source>
</reference>
<gene>
    <name evidence="3" type="ORF">RLT85_05395</name>
</gene>
<name>A0ABU2KH72_9FLAO</name>